<organism evidence="2">
    <name type="scientific">Athelia psychrophila</name>
    <dbReference type="NCBI Taxonomy" id="1759441"/>
    <lineage>
        <taxon>Eukaryota</taxon>
        <taxon>Fungi</taxon>
        <taxon>Dikarya</taxon>
        <taxon>Basidiomycota</taxon>
        <taxon>Agaricomycotina</taxon>
        <taxon>Agaricomycetes</taxon>
        <taxon>Agaricomycetidae</taxon>
        <taxon>Atheliales</taxon>
        <taxon>Atheliaceae</taxon>
        <taxon>Athelia</taxon>
    </lineage>
</organism>
<dbReference type="STRING" id="436010.A0A166R1E9"/>
<dbReference type="InterPro" id="IPR036148">
    <property type="entry name" value="MmgE/PrpD_sf"/>
</dbReference>
<dbReference type="GO" id="GO:0016829">
    <property type="term" value="F:lyase activity"/>
    <property type="evidence" value="ECO:0007669"/>
    <property type="project" value="InterPro"/>
</dbReference>
<sequence length="82" mass="8703">MKLKSLGKTTEDIKSVHIHTQETAVCIADKCGSLGKFAGCDHTINCMVVFPLTHAELASPSYTNTSAADSHVDVLPAKSRSS</sequence>
<dbReference type="AlphaFoldDB" id="A0A166R1E9"/>
<feature type="region of interest" description="Disordered" evidence="1">
    <location>
        <begin position="63"/>
        <end position="82"/>
    </location>
</feature>
<proteinExistence type="predicted"/>
<accession>A0A166R1E9</accession>
<dbReference type="EMBL" id="KV417507">
    <property type="protein sequence ID" value="KZP27794.1"/>
    <property type="molecule type" value="Genomic_DNA"/>
</dbReference>
<dbReference type="SUPFAM" id="SSF103378">
    <property type="entry name" value="2-methylcitrate dehydratase PrpD"/>
    <property type="match status" value="1"/>
</dbReference>
<reference evidence="2" key="1">
    <citation type="journal article" date="2016" name="Mol. Biol. Evol.">
        <title>Comparative Genomics of Early-Diverging Mushroom-Forming Fungi Provides Insights into the Origins of Lignocellulose Decay Capabilities.</title>
        <authorList>
            <person name="Nagy L.G."/>
            <person name="Riley R."/>
            <person name="Tritt A."/>
            <person name="Adam C."/>
            <person name="Daum C."/>
            <person name="Floudas D."/>
            <person name="Sun H."/>
            <person name="Yadav J.S."/>
            <person name="Pangilinan J."/>
            <person name="Larsson K.H."/>
            <person name="Matsuura K."/>
            <person name="Barry K."/>
            <person name="Labutti K."/>
            <person name="Kuo R."/>
            <person name="Ohm R.A."/>
            <person name="Bhattacharya S.S."/>
            <person name="Shirouzu T."/>
            <person name="Yoshinaga Y."/>
            <person name="Martin F.M."/>
            <person name="Grigoriev I.V."/>
            <person name="Hibbett D.S."/>
        </authorList>
    </citation>
    <scope>NUCLEOTIDE SEQUENCE [LARGE SCALE GENOMIC DNA]</scope>
    <source>
        <strain evidence="2">CBS 109695</strain>
    </source>
</reference>
<dbReference type="InterPro" id="IPR042188">
    <property type="entry name" value="MmgE/PrpD_sf_2"/>
</dbReference>
<gene>
    <name evidence="2" type="ORF">FIBSPDRAFT_853323</name>
</gene>
<protein>
    <submittedName>
        <fullName evidence="2">Uncharacterized protein</fullName>
    </submittedName>
</protein>
<dbReference type="Gene3D" id="3.30.1330.120">
    <property type="entry name" value="2-methylcitrate dehydratase PrpD"/>
    <property type="match status" value="1"/>
</dbReference>
<evidence type="ECO:0000256" key="1">
    <source>
        <dbReference type="SAM" id="MobiDB-lite"/>
    </source>
</evidence>
<name>A0A166R1E9_9AGAM</name>
<evidence type="ECO:0000313" key="2">
    <source>
        <dbReference type="EMBL" id="KZP27794.1"/>
    </source>
</evidence>